<organism evidence="5 6">
    <name type="scientific">Mizuhopecten yessoensis</name>
    <name type="common">Japanese scallop</name>
    <name type="synonym">Patinopecten yessoensis</name>
    <dbReference type="NCBI Taxonomy" id="6573"/>
    <lineage>
        <taxon>Eukaryota</taxon>
        <taxon>Metazoa</taxon>
        <taxon>Spiralia</taxon>
        <taxon>Lophotrochozoa</taxon>
        <taxon>Mollusca</taxon>
        <taxon>Bivalvia</taxon>
        <taxon>Autobranchia</taxon>
        <taxon>Pteriomorphia</taxon>
        <taxon>Pectinida</taxon>
        <taxon>Pectinoidea</taxon>
        <taxon>Pectinidae</taxon>
        <taxon>Mizuhopecten</taxon>
    </lineage>
</organism>
<evidence type="ECO:0000256" key="1">
    <source>
        <dbReference type="ARBA" id="ARBA00022884"/>
    </source>
</evidence>
<dbReference type="InterPro" id="IPR000504">
    <property type="entry name" value="RRM_dom"/>
</dbReference>
<evidence type="ECO:0000313" key="5">
    <source>
        <dbReference type="EMBL" id="OWF46498.1"/>
    </source>
</evidence>
<proteinExistence type="predicted"/>
<dbReference type="GO" id="GO:0003729">
    <property type="term" value="F:mRNA binding"/>
    <property type="evidence" value="ECO:0007669"/>
    <property type="project" value="TreeGrafter"/>
</dbReference>
<dbReference type="GO" id="GO:0016973">
    <property type="term" value="P:poly(A)+ mRNA export from nucleus"/>
    <property type="evidence" value="ECO:0007669"/>
    <property type="project" value="TreeGrafter"/>
</dbReference>
<dbReference type="PROSITE" id="PS50102">
    <property type="entry name" value="RRM"/>
    <property type="match status" value="1"/>
</dbReference>
<name>A0A210QCN1_MIZYE</name>
<keyword evidence="6" id="KW-1185">Reference proteome</keyword>
<feature type="region of interest" description="Disordered" evidence="3">
    <location>
        <begin position="26"/>
        <end position="79"/>
    </location>
</feature>
<reference evidence="5 6" key="1">
    <citation type="journal article" date="2017" name="Nat. Ecol. Evol.">
        <title>Scallop genome provides insights into evolution of bilaterian karyotype and development.</title>
        <authorList>
            <person name="Wang S."/>
            <person name="Zhang J."/>
            <person name="Jiao W."/>
            <person name="Li J."/>
            <person name="Xun X."/>
            <person name="Sun Y."/>
            <person name="Guo X."/>
            <person name="Huan P."/>
            <person name="Dong B."/>
            <person name="Zhang L."/>
            <person name="Hu X."/>
            <person name="Sun X."/>
            <person name="Wang J."/>
            <person name="Zhao C."/>
            <person name="Wang Y."/>
            <person name="Wang D."/>
            <person name="Huang X."/>
            <person name="Wang R."/>
            <person name="Lv J."/>
            <person name="Li Y."/>
            <person name="Zhang Z."/>
            <person name="Liu B."/>
            <person name="Lu W."/>
            <person name="Hui Y."/>
            <person name="Liang J."/>
            <person name="Zhou Z."/>
            <person name="Hou R."/>
            <person name="Li X."/>
            <person name="Liu Y."/>
            <person name="Li H."/>
            <person name="Ning X."/>
            <person name="Lin Y."/>
            <person name="Zhao L."/>
            <person name="Xing Q."/>
            <person name="Dou J."/>
            <person name="Li Y."/>
            <person name="Mao J."/>
            <person name="Guo H."/>
            <person name="Dou H."/>
            <person name="Li T."/>
            <person name="Mu C."/>
            <person name="Jiang W."/>
            <person name="Fu Q."/>
            <person name="Fu X."/>
            <person name="Miao Y."/>
            <person name="Liu J."/>
            <person name="Yu Q."/>
            <person name="Li R."/>
            <person name="Liao H."/>
            <person name="Li X."/>
            <person name="Kong Y."/>
            <person name="Jiang Z."/>
            <person name="Chourrout D."/>
            <person name="Li R."/>
            <person name="Bao Z."/>
        </authorList>
    </citation>
    <scope>NUCLEOTIDE SEQUENCE [LARGE SCALE GENOMIC DNA]</scope>
    <source>
        <strain evidence="5 6">PY_sf001</strain>
    </source>
</reference>
<feature type="domain" description="RRM" evidence="4">
    <location>
        <begin position="417"/>
        <end position="488"/>
    </location>
</feature>
<dbReference type="InterPro" id="IPR034784">
    <property type="entry name" value="PDIP3_RRM"/>
</dbReference>
<accession>A0A210QCN1</accession>
<protein>
    <submittedName>
        <fullName evidence="5">Polymerase delta-interacting protein 3</fullName>
    </submittedName>
</protein>
<dbReference type="InterPro" id="IPR012677">
    <property type="entry name" value="Nucleotide-bd_a/b_plait_sf"/>
</dbReference>
<comment type="caution">
    <text evidence="5">The sequence shown here is derived from an EMBL/GenBank/DDBJ whole genome shotgun (WGS) entry which is preliminary data.</text>
</comment>
<dbReference type="InterPro" id="IPR035979">
    <property type="entry name" value="RBD_domain_sf"/>
</dbReference>
<evidence type="ECO:0000313" key="6">
    <source>
        <dbReference type="Proteomes" id="UP000242188"/>
    </source>
</evidence>
<dbReference type="AlphaFoldDB" id="A0A210QCN1"/>
<keyword evidence="1 2" id="KW-0694">RNA-binding</keyword>
<evidence type="ECO:0000256" key="2">
    <source>
        <dbReference type="PROSITE-ProRule" id="PRU00176"/>
    </source>
</evidence>
<feature type="compositionally biased region" description="Gly residues" evidence="3">
    <location>
        <begin position="30"/>
        <end position="68"/>
    </location>
</feature>
<sequence length="556" mass="60094">MDVSLEDYIGDHSVNFQVQISNPNALAVRGQGGGRGQRGGRGRGQGGGRGRGQGGGRGRGMGRGGLQQRGGIFTSKTQRNQNQGQFIEATKPLSVTVNNNFDARDTIAKKKRPLDARSKLAAKAKLSDARTKIINLKGNRGGMVNKGQSNKGSDARAMILARKKAKQIMPPGNGTGVGAVQSSSSNLFRTVNQDVMSGNFQITRKVPGNQTGVQISGDSVLVTRTLHGSQYSESTNGPLFTKTINNQQPSVRGPVIQLQNEMFQAHPRSQPMYSQALTYGQEEEEDPWALVSGYPSEKTLTVKMPQGHAQFTRYPQQKFQMNKITFGGERTVPPTPISPPTAIKRKAVRDTMSLMTGKQLRLGSAAPPAKQTRPITAVSRSAPKVVKQTKVMKPAPAPVVVEEEEDPDMVLSPLQGHRILISNLHVIVSQDDIIELFGAIGPMKRARLVKPGTAEVVYVQREDALKAAQKYHNRELDGQSMQVKLITPAKAPVKQVTEVMTSPPPPAKEKGGPLKLGQNIKKNPGAGSVDLSTLHQALFKTQPSKQIKPVTFTVKI</sequence>
<dbReference type="PANTHER" id="PTHR19965:SF96">
    <property type="entry name" value="POLYMERASE DELTA-INTERACTING PROTEIN 3"/>
    <property type="match status" value="1"/>
</dbReference>
<dbReference type="OrthoDB" id="346839at2759"/>
<dbReference type="InterPro" id="IPR051229">
    <property type="entry name" value="ALYREF_mRNA_export"/>
</dbReference>
<dbReference type="Pfam" id="PF00076">
    <property type="entry name" value="RRM_1"/>
    <property type="match status" value="1"/>
</dbReference>
<gene>
    <name evidence="5" type="ORF">KP79_PYT05244</name>
</gene>
<evidence type="ECO:0000259" key="4">
    <source>
        <dbReference type="PROSITE" id="PS50102"/>
    </source>
</evidence>
<dbReference type="CDD" id="cd12681">
    <property type="entry name" value="RRM_SKAR"/>
    <property type="match status" value="1"/>
</dbReference>
<dbReference type="GO" id="GO:0016607">
    <property type="term" value="C:nuclear speck"/>
    <property type="evidence" value="ECO:0007669"/>
    <property type="project" value="TreeGrafter"/>
</dbReference>
<dbReference type="EMBL" id="NEDP02004182">
    <property type="protein sequence ID" value="OWF46498.1"/>
    <property type="molecule type" value="Genomic_DNA"/>
</dbReference>
<dbReference type="PANTHER" id="PTHR19965">
    <property type="entry name" value="RNA AND EXPORT FACTOR BINDING PROTEIN"/>
    <property type="match status" value="1"/>
</dbReference>
<dbReference type="STRING" id="6573.A0A210QCN1"/>
<dbReference type="Proteomes" id="UP000242188">
    <property type="component" value="Unassembled WGS sequence"/>
</dbReference>
<evidence type="ECO:0000256" key="3">
    <source>
        <dbReference type="SAM" id="MobiDB-lite"/>
    </source>
</evidence>
<dbReference type="SMART" id="SM00360">
    <property type="entry name" value="RRM"/>
    <property type="match status" value="1"/>
</dbReference>
<dbReference type="SUPFAM" id="SSF54928">
    <property type="entry name" value="RNA-binding domain, RBD"/>
    <property type="match status" value="1"/>
</dbReference>
<dbReference type="Gene3D" id="3.30.70.330">
    <property type="match status" value="1"/>
</dbReference>